<gene>
    <name evidence="1" type="ORF">TJEJU_2263</name>
</gene>
<dbReference type="OrthoDB" id="1371492at2"/>
<keyword evidence="2" id="KW-1185">Reference proteome</keyword>
<name>A0A238U9S8_9FLAO</name>
<accession>A0A238U9S8</accession>
<keyword evidence="1" id="KW-0449">Lipoprotein</keyword>
<proteinExistence type="predicted"/>
<dbReference type="EMBL" id="LT899436">
    <property type="protein sequence ID" value="SNR15949.1"/>
    <property type="molecule type" value="Genomic_DNA"/>
</dbReference>
<evidence type="ECO:0000313" key="2">
    <source>
        <dbReference type="Proteomes" id="UP000215214"/>
    </source>
</evidence>
<reference evidence="1 2" key="1">
    <citation type="submission" date="2017-07" db="EMBL/GenBank/DDBJ databases">
        <authorList>
            <person name="Sun Z.S."/>
            <person name="Albrecht U."/>
            <person name="Echele G."/>
            <person name="Lee C.C."/>
        </authorList>
    </citation>
    <scope>NUCLEOTIDE SEQUENCE [LARGE SCALE GENOMIC DNA]</scope>
    <source>
        <strain evidence="2">type strain: KCTC 22618</strain>
    </source>
</reference>
<sequence length="148" mass="17059">MKKINYLCFSILLASLIQGCYGYRPSVEYTAFKNEDCKEKHQSLYLFFEGEEIAFEYEKLGLVEVEGEQFASNTEALDKLKQKAWENCANGLIKIETGYKDRERGVAFVEETEEVYSAKFYKAIAVKIIVDDNFRAKYGDGVEINLKE</sequence>
<dbReference type="PROSITE" id="PS51257">
    <property type="entry name" value="PROKAR_LIPOPROTEIN"/>
    <property type="match status" value="1"/>
</dbReference>
<dbReference type="AlphaFoldDB" id="A0A238U9S8"/>
<dbReference type="Proteomes" id="UP000215214">
    <property type="component" value="Chromosome TJEJU"/>
</dbReference>
<dbReference type="RefSeq" id="WP_095072120.1">
    <property type="nucleotide sequence ID" value="NZ_LT899436.1"/>
</dbReference>
<organism evidence="1 2">
    <name type="scientific">Tenacibaculum jejuense</name>
    <dbReference type="NCBI Taxonomy" id="584609"/>
    <lineage>
        <taxon>Bacteria</taxon>
        <taxon>Pseudomonadati</taxon>
        <taxon>Bacteroidota</taxon>
        <taxon>Flavobacteriia</taxon>
        <taxon>Flavobacteriales</taxon>
        <taxon>Flavobacteriaceae</taxon>
        <taxon>Tenacibaculum</taxon>
    </lineage>
</organism>
<evidence type="ECO:0000313" key="1">
    <source>
        <dbReference type="EMBL" id="SNR15949.1"/>
    </source>
</evidence>
<dbReference type="KEGG" id="tje:TJEJU_2263"/>
<protein>
    <submittedName>
        <fullName evidence="1">Probable lipoprotein</fullName>
    </submittedName>
</protein>